<evidence type="ECO:0000256" key="5">
    <source>
        <dbReference type="ARBA" id="ARBA00022801"/>
    </source>
</evidence>
<protein>
    <recommendedName>
        <fullName evidence="7">Carboxypeptidase</fullName>
        <ecNumber evidence="7">3.4.16.-</ecNumber>
    </recommendedName>
</protein>
<dbReference type="InterPro" id="IPR018202">
    <property type="entry name" value="Ser_caboxypep_ser_AS"/>
</dbReference>
<comment type="similarity">
    <text evidence="1 7">Belongs to the peptidase S10 family.</text>
</comment>
<keyword evidence="2 7" id="KW-0121">Carboxypeptidase</keyword>
<evidence type="ECO:0000256" key="2">
    <source>
        <dbReference type="ARBA" id="ARBA00022645"/>
    </source>
</evidence>
<proteinExistence type="inferred from homology"/>
<keyword evidence="3 7" id="KW-0645">Protease</keyword>
<dbReference type="OrthoDB" id="443318at2759"/>
<comment type="caution">
    <text evidence="8">The sequence shown here is derived from an EMBL/GenBank/DDBJ whole genome shotgun (WGS) entry which is preliminary data.</text>
</comment>
<evidence type="ECO:0000313" key="9">
    <source>
        <dbReference type="Proteomes" id="UP001140094"/>
    </source>
</evidence>
<dbReference type="Gene3D" id="1.10.287.410">
    <property type="match status" value="1"/>
</dbReference>
<keyword evidence="5 7" id="KW-0378">Hydrolase</keyword>
<accession>A0A9W8I312</accession>
<organism evidence="8 9">
    <name type="scientific">Coemansia guatemalensis</name>
    <dbReference type="NCBI Taxonomy" id="2761395"/>
    <lineage>
        <taxon>Eukaryota</taxon>
        <taxon>Fungi</taxon>
        <taxon>Fungi incertae sedis</taxon>
        <taxon>Zoopagomycota</taxon>
        <taxon>Kickxellomycotina</taxon>
        <taxon>Kickxellomycetes</taxon>
        <taxon>Kickxellales</taxon>
        <taxon>Kickxellaceae</taxon>
        <taxon>Coemansia</taxon>
    </lineage>
</organism>
<dbReference type="PROSITE" id="PS00131">
    <property type="entry name" value="CARBOXYPEPT_SER_SER"/>
    <property type="match status" value="1"/>
</dbReference>
<keyword evidence="4 7" id="KW-0732">Signal</keyword>
<gene>
    <name evidence="8" type="ORF">H4R20_000849</name>
</gene>
<dbReference type="EC" id="3.4.16.-" evidence="7"/>
<dbReference type="InterPro" id="IPR029058">
    <property type="entry name" value="AB_hydrolase_fold"/>
</dbReference>
<dbReference type="GO" id="GO:0004185">
    <property type="term" value="F:serine-type carboxypeptidase activity"/>
    <property type="evidence" value="ECO:0007669"/>
    <property type="project" value="UniProtKB-UniRule"/>
</dbReference>
<sequence length="283" mass="31215">MKLPSSTARWLAATGMLLATEVVGLPAQHVFAVQNPQTPIASLDIAASSASNNIFNSVSSISWERIESIPGLPNHQLRIKQPKLYKNNSTQYSGYLDTDTNRHFFFWFSEARNAPNRENAPIIVWLNGGPGCSSFTGALMELGPCRIDKGGLSISPNEYGWDDQAHVIFLDQPLNTGFSYGEDVFDSITAGEDVYNFLQLFYHAFPEYSKGELHIFGESYGGHFVPATAKAIQDKNAELAKESNTGSQSMEKQWQRVLPLASIGIANGLTDPLTQYKYYSTMG</sequence>
<dbReference type="Gene3D" id="3.40.50.1820">
    <property type="entry name" value="alpha/beta hydrolase"/>
    <property type="match status" value="1"/>
</dbReference>
<feature type="chain" id="PRO_5041016719" description="Carboxypeptidase" evidence="7">
    <location>
        <begin position="25"/>
        <end position="283"/>
    </location>
</feature>
<dbReference type="GO" id="GO:0000324">
    <property type="term" value="C:fungal-type vacuole"/>
    <property type="evidence" value="ECO:0007669"/>
    <property type="project" value="TreeGrafter"/>
</dbReference>
<dbReference type="SUPFAM" id="SSF53474">
    <property type="entry name" value="alpha/beta-Hydrolases"/>
    <property type="match status" value="1"/>
</dbReference>
<name>A0A9W8I312_9FUNG</name>
<evidence type="ECO:0000256" key="3">
    <source>
        <dbReference type="ARBA" id="ARBA00022670"/>
    </source>
</evidence>
<evidence type="ECO:0000256" key="1">
    <source>
        <dbReference type="ARBA" id="ARBA00009431"/>
    </source>
</evidence>
<feature type="non-terminal residue" evidence="8">
    <location>
        <position position="283"/>
    </location>
</feature>
<dbReference type="PRINTS" id="PR00724">
    <property type="entry name" value="CRBOXYPTASEC"/>
</dbReference>
<dbReference type="EMBL" id="JANBUO010000045">
    <property type="protein sequence ID" value="KAJ2808505.1"/>
    <property type="molecule type" value="Genomic_DNA"/>
</dbReference>
<dbReference type="InterPro" id="IPR001563">
    <property type="entry name" value="Peptidase_S10"/>
</dbReference>
<dbReference type="AlphaFoldDB" id="A0A9W8I312"/>
<reference evidence="8" key="1">
    <citation type="submission" date="2022-07" db="EMBL/GenBank/DDBJ databases">
        <title>Phylogenomic reconstructions and comparative analyses of Kickxellomycotina fungi.</title>
        <authorList>
            <person name="Reynolds N.K."/>
            <person name="Stajich J.E."/>
            <person name="Barry K."/>
            <person name="Grigoriev I.V."/>
            <person name="Crous P."/>
            <person name="Smith M.E."/>
        </authorList>
    </citation>
    <scope>NUCLEOTIDE SEQUENCE</scope>
    <source>
        <strain evidence="8">NRRL 1565</strain>
    </source>
</reference>
<evidence type="ECO:0000313" key="8">
    <source>
        <dbReference type="EMBL" id="KAJ2808505.1"/>
    </source>
</evidence>
<dbReference type="PANTHER" id="PTHR11802:SF113">
    <property type="entry name" value="SERINE CARBOXYPEPTIDASE CTSA-4.1"/>
    <property type="match status" value="1"/>
</dbReference>
<dbReference type="Proteomes" id="UP001140094">
    <property type="component" value="Unassembled WGS sequence"/>
</dbReference>
<evidence type="ECO:0000256" key="7">
    <source>
        <dbReference type="RuleBase" id="RU361156"/>
    </source>
</evidence>
<dbReference type="PANTHER" id="PTHR11802">
    <property type="entry name" value="SERINE PROTEASE FAMILY S10 SERINE CARBOXYPEPTIDASE"/>
    <property type="match status" value="1"/>
</dbReference>
<keyword evidence="9" id="KW-1185">Reference proteome</keyword>
<evidence type="ECO:0000256" key="6">
    <source>
        <dbReference type="ARBA" id="ARBA00023180"/>
    </source>
</evidence>
<keyword evidence="6" id="KW-0325">Glycoprotein</keyword>
<dbReference type="GO" id="GO:0006508">
    <property type="term" value="P:proteolysis"/>
    <property type="evidence" value="ECO:0007669"/>
    <property type="project" value="UniProtKB-KW"/>
</dbReference>
<dbReference type="Pfam" id="PF00450">
    <property type="entry name" value="Peptidase_S10"/>
    <property type="match status" value="1"/>
</dbReference>
<evidence type="ECO:0000256" key="4">
    <source>
        <dbReference type="ARBA" id="ARBA00022729"/>
    </source>
</evidence>
<feature type="signal peptide" evidence="7">
    <location>
        <begin position="1"/>
        <end position="24"/>
    </location>
</feature>